<dbReference type="InterPro" id="IPR014729">
    <property type="entry name" value="Rossmann-like_a/b/a_fold"/>
</dbReference>
<sequence>MTSADKQYVVVVGVDGSPSSKAALRWAAWHARLAGGSVVALTAWNTSTVYSDRIAAGADYERLLTNALSELVGEIVGEVPVNVQQRVVRDHPARALLSAVADPDLLVVGNRGHGGFTEAMLGSVGQYCVHHATCPVVVVRE</sequence>
<dbReference type="SUPFAM" id="SSF52402">
    <property type="entry name" value="Adenine nucleotide alpha hydrolases-like"/>
    <property type="match status" value="1"/>
</dbReference>
<evidence type="ECO:0000313" key="4">
    <source>
        <dbReference type="Proteomes" id="UP001500729"/>
    </source>
</evidence>
<comment type="caution">
    <text evidence="3">The sequence shown here is derived from an EMBL/GenBank/DDBJ whole genome shotgun (WGS) entry which is preliminary data.</text>
</comment>
<dbReference type="Pfam" id="PF00582">
    <property type="entry name" value="Usp"/>
    <property type="match status" value="1"/>
</dbReference>
<dbReference type="Gene3D" id="3.40.50.620">
    <property type="entry name" value="HUPs"/>
    <property type="match status" value="1"/>
</dbReference>
<evidence type="ECO:0000259" key="2">
    <source>
        <dbReference type="Pfam" id="PF00582"/>
    </source>
</evidence>
<evidence type="ECO:0000313" key="3">
    <source>
        <dbReference type="EMBL" id="GAA0560442.1"/>
    </source>
</evidence>
<gene>
    <name evidence="3" type="ORF">GCM10009533_66890</name>
</gene>
<proteinExistence type="inferred from homology"/>
<dbReference type="PANTHER" id="PTHR31964:SF113">
    <property type="entry name" value="USPA DOMAIN-CONTAINING PROTEIN"/>
    <property type="match status" value="1"/>
</dbReference>
<comment type="similarity">
    <text evidence="1">Belongs to the universal stress protein A family.</text>
</comment>
<keyword evidence="4" id="KW-1185">Reference proteome</keyword>
<feature type="domain" description="UspA" evidence="2">
    <location>
        <begin position="10"/>
        <end position="140"/>
    </location>
</feature>
<organism evidence="3 4">
    <name type="scientific">Saccharopolyspora erythraea</name>
    <name type="common">Streptomyces erythraeus</name>
    <dbReference type="NCBI Taxonomy" id="1836"/>
    <lineage>
        <taxon>Bacteria</taxon>
        <taxon>Bacillati</taxon>
        <taxon>Actinomycetota</taxon>
        <taxon>Actinomycetes</taxon>
        <taxon>Pseudonocardiales</taxon>
        <taxon>Pseudonocardiaceae</taxon>
        <taxon>Saccharopolyspora</taxon>
    </lineage>
</organism>
<protein>
    <submittedName>
        <fullName evidence="3">Universal stress protein</fullName>
    </submittedName>
</protein>
<reference evidence="4" key="1">
    <citation type="journal article" date="2019" name="Int. J. Syst. Evol. Microbiol.">
        <title>The Global Catalogue of Microorganisms (GCM) 10K type strain sequencing project: providing services to taxonomists for standard genome sequencing and annotation.</title>
        <authorList>
            <consortium name="The Broad Institute Genomics Platform"/>
            <consortium name="The Broad Institute Genome Sequencing Center for Infectious Disease"/>
            <person name="Wu L."/>
            <person name="Ma J."/>
        </authorList>
    </citation>
    <scope>NUCLEOTIDE SEQUENCE [LARGE SCALE GENOMIC DNA]</scope>
    <source>
        <strain evidence="4">JCM 10303</strain>
    </source>
</reference>
<accession>A0ABP3P4W4</accession>
<dbReference type="CDD" id="cd00293">
    <property type="entry name" value="USP-like"/>
    <property type="match status" value="1"/>
</dbReference>
<name>A0ABP3P4W4_SACER</name>
<dbReference type="InterPro" id="IPR006015">
    <property type="entry name" value="Universal_stress_UspA"/>
</dbReference>
<dbReference type="PANTHER" id="PTHR31964">
    <property type="entry name" value="ADENINE NUCLEOTIDE ALPHA HYDROLASES-LIKE SUPERFAMILY PROTEIN"/>
    <property type="match status" value="1"/>
</dbReference>
<dbReference type="EMBL" id="BAAAGS010000086">
    <property type="protein sequence ID" value="GAA0560442.1"/>
    <property type="molecule type" value="Genomic_DNA"/>
</dbReference>
<dbReference type="Proteomes" id="UP001500729">
    <property type="component" value="Unassembled WGS sequence"/>
</dbReference>
<dbReference type="InterPro" id="IPR006016">
    <property type="entry name" value="UspA"/>
</dbReference>
<dbReference type="PRINTS" id="PR01438">
    <property type="entry name" value="UNVRSLSTRESS"/>
</dbReference>
<dbReference type="RefSeq" id="WP_009950666.1">
    <property type="nucleotide sequence ID" value="NZ_BAAAGS010000086.1"/>
</dbReference>
<evidence type="ECO:0000256" key="1">
    <source>
        <dbReference type="ARBA" id="ARBA00008791"/>
    </source>
</evidence>